<feature type="signal peptide" evidence="17">
    <location>
        <begin position="1"/>
        <end position="25"/>
    </location>
</feature>
<reference evidence="21" key="1">
    <citation type="journal article" date="2007" name="Biol. Lett.">
        <title>Mitochondrial DNA recombination in a free-ranging Australian lizard.</title>
        <authorList>
            <person name="Ujvari B."/>
            <person name="Dowton M."/>
            <person name="Madsen T."/>
        </authorList>
    </citation>
    <scope>NUCLEOTIDE SEQUENCE</scope>
</reference>
<evidence type="ECO:0000256" key="14">
    <source>
        <dbReference type="ARBA" id="ARBA00023136"/>
    </source>
</evidence>
<evidence type="ECO:0000256" key="12">
    <source>
        <dbReference type="ARBA" id="ARBA00023075"/>
    </source>
</evidence>
<feature type="transmembrane region" description="Helical" evidence="16">
    <location>
        <begin position="175"/>
        <end position="193"/>
    </location>
</feature>
<keyword evidence="7" id="KW-0999">Mitochondrion inner membrane</keyword>
<evidence type="ECO:0000256" key="6">
    <source>
        <dbReference type="ARBA" id="ARBA00022692"/>
    </source>
</evidence>
<dbReference type="GO" id="GO:0008137">
    <property type="term" value="F:NADH dehydrogenase (ubiquinone) activity"/>
    <property type="evidence" value="ECO:0007669"/>
    <property type="project" value="UniProtKB-EC"/>
</dbReference>
<keyword evidence="4 16" id="KW-0813">Transport</keyword>
<dbReference type="EC" id="7.1.1.2" evidence="2 16"/>
<evidence type="ECO:0000256" key="10">
    <source>
        <dbReference type="ARBA" id="ARBA00022989"/>
    </source>
</evidence>
<dbReference type="PANTHER" id="PTHR42829">
    <property type="entry name" value="NADH-UBIQUINONE OXIDOREDUCTASE CHAIN 5"/>
    <property type="match status" value="1"/>
</dbReference>
<dbReference type="GO" id="GO:0015990">
    <property type="term" value="P:electron transport coupled proton transport"/>
    <property type="evidence" value="ECO:0007669"/>
    <property type="project" value="TreeGrafter"/>
</dbReference>
<dbReference type="GO" id="GO:0005743">
    <property type="term" value="C:mitochondrial inner membrane"/>
    <property type="evidence" value="ECO:0007669"/>
    <property type="project" value="UniProtKB-SubCell"/>
</dbReference>
<evidence type="ECO:0000256" key="11">
    <source>
        <dbReference type="ARBA" id="ARBA00023027"/>
    </source>
</evidence>
<keyword evidence="14 16" id="KW-0472">Membrane</keyword>
<evidence type="ECO:0000313" key="21">
    <source>
        <dbReference type="EMBL" id="ABK54000.1"/>
    </source>
</evidence>
<comment type="catalytic activity">
    <reaction evidence="15 16">
        <text>a ubiquinone + NADH + 5 H(+)(in) = a ubiquinol + NAD(+) + 4 H(+)(out)</text>
        <dbReference type="Rhea" id="RHEA:29091"/>
        <dbReference type="Rhea" id="RHEA-COMP:9565"/>
        <dbReference type="Rhea" id="RHEA-COMP:9566"/>
        <dbReference type="ChEBI" id="CHEBI:15378"/>
        <dbReference type="ChEBI" id="CHEBI:16389"/>
        <dbReference type="ChEBI" id="CHEBI:17976"/>
        <dbReference type="ChEBI" id="CHEBI:57540"/>
        <dbReference type="ChEBI" id="CHEBI:57945"/>
        <dbReference type="EC" id="7.1.1.2"/>
    </reaction>
</comment>
<feature type="chain" id="PRO_5002671674" description="NADH-ubiquinone oxidoreductase chain 5" evidence="17">
    <location>
        <begin position="26"/>
        <end position="598"/>
    </location>
</feature>
<keyword evidence="13 16" id="KW-0496">Mitochondrion</keyword>
<feature type="transmembrane region" description="Helical" evidence="16">
    <location>
        <begin position="72"/>
        <end position="95"/>
    </location>
</feature>
<dbReference type="PANTHER" id="PTHR42829:SF2">
    <property type="entry name" value="NADH-UBIQUINONE OXIDOREDUCTASE CHAIN 5"/>
    <property type="match status" value="1"/>
</dbReference>
<dbReference type="InterPro" id="IPR001750">
    <property type="entry name" value="ND/Mrp_TM"/>
</dbReference>
<feature type="domain" description="NADH-Ubiquinone oxidoreductase (complex I) chain 5 N-terminal" evidence="19">
    <location>
        <begin position="66"/>
        <end position="107"/>
    </location>
</feature>
<feature type="transmembrane region" description="Helical" evidence="16">
    <location>
        <begin position="205"/>
        <end position="227"/>
    </location>
</feature>
<evidence type="ECO:0000256" key="13">
    <source>
        <dbReference type="ARBA" id="ARBA00023128"/>
    </source>
</evidence>
<evidence type="ECO:0000256" key="16">
    <source>
        <dbReference type="RuleBase" id="RU003404"/>
    </source>
</evidence>
<feature type="transmembrane region" description="Helical" evidence="16">
    <location>
        <begin position="401"/>
        <end position="424"/>
    </location>
</feature>
<accession>A4KW06</accession>
<comment type="subcellular location">
    <subcellularLocation>
        <location evidence="1">Mitochondrion inner membrane</location>
        <topology evidence="1">Multi-pass membrane protein</topology>
    </subcellularLocation>
</comment>
<dbReference type="Pfam" id="PF06455">
    <property type="entry name" value="NADH5_C"/>
    <property type="match status" value="1"/>
</dbReference>
<gene>
    <name evidence="21" type="primary">ND5</name>
</gene>
<keyword evidence="8" id="KW-1278">Translocase</keyword>
<dbReference type="AlphaFoldDB" id="A4KW06"/>
<geneLocation type="mitochondrion" evidence="21"/>
<evidence type="ECO:0000256" key="2">
    <source>
        <dbReference type="ARBA" id="ARBA00012944"/>
    </source>
</evidence>
<dbReference type="PRINTS" id="PR01434">
    <property type="entry name" value="NADHDHGNASE5"/>
</dbReference>
<dbReference type="Pfam" id="PF00361">
    <property type="entry name" value="Proton_antipo_M"/>
    <property type="match status" value="1"/>
</dbReference>
<organism evidence="21">
    <name type="scientific">Chlamydosaurus kingii</name>
    <name type="common">Frill-necked lizard</name>
    <dbReference type="NCBI Taxonomy" id="103699"/>
    <lineage>
        <taxon>Eukaryota</taxon>
        <taxon>Metazoa</taxon>
        <taxon>Chordata</taxon>
        <taxon>Craniata</taxon>
        <taxon>Vertebrata</taxon>
        <taxon>Euteleostomi</taxon>
        <taxon>Lepidosauria</taxon>
        <taxon>Squamata</taxon>
        <taxon>Bifurcata</taxon>
        <taxon>Unidentata</taxon>
        <taxon>Episquamata</taxon>
        <taxon>Toxicofera</taxon>
        <taxon>Iguania</taxon>
        <taxon>Acrodonta</taxon>
        <taxon>Agamidae</taxon>
        <taxon>Amphibolurinae</taxon>
        <taxon>Chlamydosaurus</taxon>
    </lineage>
</organism>
<keyword evidence="11 16" id="KW-0520">NAD</keyword>
<protein>
    <recommendedName>
        <fullName evidence="3 16">NADH-ubiquinone oxidoreductase chain 5</fullName>
        <ecNumber evidence="2 16">7.1.1.2</ecNumber>
    </recommendedName>
</protein>
<keyword evidence="12 16" id="KW-0830">Ubiquinone</keyword>
<keyword evidence="5" id="KW-0679">Respiratory chain</keyword>
<feature type="transmembrane region" description="Helical" evidence="16">
    <location>
        <begin position="295"/>
        <end position="313"/>
    </location>
</feature>
<evidence type="ECO:0000259" key="20">
    <source>
        <dbReference type="Pfam" id="PF06455"/>
    </source>
</evidence>
<feature type="transmembrane region" description="Helical" evidence="16">
    <location>
        <begin position="319"/>
        <end position="341"/>
    </location>
</feature>
<evidence type="ECO:0000256" key="9">
    <source>
        <dbReference type="ARBA" id="ARBA00022982"/>
    </source>
</evidence>
<evidence type="ECO:0000256" key="3">
    <source>
        <dbReference type="ARBA" id="ARBA00021096"/>
    </source>
</evidence>
<feature type="domain" description="NADH:quinone oxidoreductase/Mrp antiporter transmembrane" evidence="18">
    <location>
        <begin position="129"/>
        <end position="407"/>
    </location>
</feature>
<feature type="transmembrane region" description="Helical" evidence="16">
    <location>
        <begin position="115"/>
        <end position="137"/>
    </location>
</feature>
<evidence type="ECO:0000256" key="5">
    <source>
        <dbReference type="ARBA" id="ARBA00022660"/>
    </source>
</evidence>
<keyword evidence="10 16" id="KW-1133">Transmembrane helix</keyword>
<evidence type="ECO:0000256" key="7">
    <source>
        <dbReference type="ARBA" id="ARBA00022792"/>
    </source>
</evidence>
<evidence type="ECO:0000259" key="19">
    <source>
        <dbReference type="Pfam" id="PF00662"/>
    </source>
</evidence>
<dbReference type="Pfam" id="PF00662">
    <property type="entry name" value="Proton_antipo_N"/>
    <property type="match status" value="1"/>
</dbReference>
<proteinExistence type="inferred from homology"/>
<sequence>MMMTALTMQLVTILIMVTPLFPKLGKYTPIPVKTAVKTAFITSLIPSTLVLKHQVQPVSMSLPISTKLMDMSLTITLNCLSALFLPIVLFVAWSIMEFATWYISPTPLTNTFTKALLIFLLAMVTLICAGNLFQLFIGWEGVGIMSFILINWWTSRTTTSSAALQAMIYNRIGDIGLILTMAILAMNYSTWNLDQAVAQQTKDMLIALGLTLAATGKSAQFFMHMWLPTAMEGPTPVSALLHSSTMVVAGIYMLAQLHPLLNTSKHLLTLCLCLGTTTSLFAASCALAQNDIKKIIAFSTSSQLGLMMTAIGINSPQLAIFHMATHATFKATLFLSAGSIIHCMQNEQDIRKMGNTSTTMPITTTCLTINSLALAGTPFLSGFYSMDAILETMINSNLNSLALLMTLAATTMTSAYTLRMLIYTTTNTPRHKPSMSFHETTTSQISPILRPTLLTIILGLLLSTTFPTHPTTPLPMALKLIPVLAIIIGTTLTLDLTDKSLTPTPQKHTSYKIWNQLALYGITLHRLASLTTLKLSRTSTQLIDLIWLEKTGPKFMYSTNINISKLTSTQTGLLKNYLIIFMIFITTLFCTYHLAKNY</sequence>
<feature type="transmembrane region" description="Helical" evidence="16">
    <location>
        <begin position="577"/>
        <end position="595"/>
    </location>
</feature>
<feature type="domain" description="NADH dehydrogenase subunit 5 C-terminal" evidence="20">
    <location>
        <begin position="416"/>
        <end position="590"/>
    </location>
</feature>
<evidence type="ECO:0000256" key="17">
    <source>
        <dbReference type="SAM" id="SignalP"/>
    </source>
</evidence>
<dbReference type="GO" id="GO:0003954">
    <property type="term" value="F:NADH dehydrogenase activity"/>
    <property type="evidence" value="ECO:0007669"/>
    <property type="project" value="TreeGrafter"/>
</dbReference>
<evidence type="ECO:0000259" key="18">
    <source>
        <dbReference type="Pfam" id="PF00361"/>
    </source>
</evidence>
<dbReference type="InterPro" id="IPR010934">
    <property type="entry name" value="NADH_DH_su5_C"/>
</dbReference>
<keyword evidence="9" id="KW-0249">Electron transport</keyword>
<dbReference type="InterPro" id="IPR001516">
    <property type="entry name" value="Proton_antipo_N"/>
</dbReference>
<comment type="function">
    <text evidence="16">Core subunit of the mitochondrial membrane respiratory chain NADH dehydrogenase (Complex I) which catalyzes electron transfer from NADH through the respiratory chain, using ubiquinone as an electron acceptor. Essential for the catalytic activity and assembly of complex I.</text>
</comment>
<dbReference type="InterPro" id="IPR003945">
    <property type="entry name" value="NU5C-like"/>
</dbReference>
<feature type="transmembrane region" description="Helical" evidence="16">
    <location>
        <begin position="362"/>
        <end position="381"/>
    </location>
</feature>
<dbReference type="EMBL" id="EF090423">
    <property type="protein sequence ID" value="ABK54000.1"/>
    <property type="molecule type" value="Genomic_DNA"/>
</dbReference>
<keyword evidence="17" id="KW-0732">Signal</keyword>
<name>A4KW06_CHLKI</name>
<feature type="transmembrane region" description="Helical" evidence="16">
    <location>
        <begin position="267"/>
        <end position="288"/>
    </location>
</feature>
<comment type="similarity">
    <text evidence="16">Belongs to the complex I subunit 5 family.</text>
</comment>
<evidence type="ECO:0000256" key="8">
    <source>
        <dbReference type="ARBA" id="ARBA00022967"/>
    </source>
</evidence>
<evidence type="ECO:0000256" key="1">
    <source>
        <dbReference type="ARBA" id="ARBA00004448"/>
    </source>
</evidence>
<evidence type="ECO:0000256" key="4">
    <source>
        <dbReference type="ARBA" id="ARBA00022448"/>
    </source>
</evidence>
<keyword evidence="6 16" id="KW-0812">Transmembrane</keyword>
<dbReference type="GO" id="GO:0042773">
    <property type="term" value="P:ATP synthesis coupled electron transport"/>
    <property type="evidence" value="ECO:0007669"/>
    <property type="project" value="InterPro"/>
</dbReference>
<evidence type="ECO:0000256" key="15">
    <source>
        <dbReference type="ARBA" id="ARBA00049551"/>
    </source>
</evidence>